<dbReference type="Proteomes" id="UP000246740">
    <property type="component" value="Unassembled WGS sequence"/>
</dbReference>
<feature type="region of interest" description="Disordered" evidence="6">
    <location>
        <begin position="112"/>
        <end position="312"/>
    </location>
</feature>
<dbReference type="AlphaFoldDB" id="A0A317XPU1"/>
<keyword evidence="4" id="KW-0804">Transcription</keyword>
<keyword evidence="3" id="KW-0805">Transcription regulation</keyword>
<evidence type="ECO:0000256" key="5">
    <source>
        <dbReference type="ARBA" id="ARBA00023242"/>
    </source>
</evidence>
<dbReference type="PANTHER" id="PTHR13556:SF2">
    <property type="entry name" value="TRANSCRIPTIONAL ADAPTER 3"/>
    <property type="match status" value="1"/>
</dbReference>
<dbReference type="InterPro" id="IPR019340">
    <property type="entry name" value="Histone_AcTrfase_su3"/>
</dbReference>
<feature type="compositionally biased region" description="Polar residues" evidence="6">
    <location>
        <begin position="344"/>
        <end position="353"/>
    </location>
</feature>
<name>A0A317XPU1_9BASI</name>
<dbReference type="Pfam" id="PF10198">
    <property type="entry name" value="Ada3"/>
    <property type="match status" value="1"/>
</dbReference>
<reference evidence="7 8" key="1">
    <citation type="journal article" date="2018" name="Mol. Biol. Evol.">
        <title>Broad Genomic Sampling Reveals a Smut Pathogenic Ancestry of the Fungal Clade Ustilaginomycotina.</title>
        <authorList>
            <person name="Kijpornyongpan T."/>
            <person name="Mondo S.J."/>
            <person name="Barry K."/>
            <person name="Sandor L."/>
            <person name="Lee J."/>
            <person name="Lipzen A."/>
            <person name="Pangilinan J."/>
            <person name="LaButti K."/>
            <person name="Hainaut M."/>
            <person name="Henrissat B."/>
            <person name="Grigoriev I.V."/>
            <person name="Spatafora J.W."/>
            <person name="Aime M.C."/>
        </authorList>
    </citation>
    <scope>NUCLEOTIDE SEQUENCE [LARGE SCALE GENOMIC DNA]</scope>
    <source>
        <strain evidence="7 8">MCA 3645</strain>
    </source>
</reference>
<feature type="compositionally biased region" description="Acidic residues" evidence="6">
    <location>
        <begin position="675"/>
        <end position="689"/>
    </location>
</feature>
<feature type="region of interest" description="Disordered" evidence="6">
    <location>
        <begin position="325"/>
        <end position="367"/>
    </location>
</feature>
<dbReference type="PANTHER" id="PTHR13556">
    <property type="entry name" value="TRANSCRIPTIONAL ADAPTER 3-RELATED"/>
    <property type="match status" value="1"/>
</dbReference>
<feature type="region of interest" description="Disordered" evidence="6">
    <location>
        <begin position="665"/>
        <end position="689"/>
    </location>
</feature>
<dbReference type="GO" id="GO:0005634">
    <property type="term" value="C:nucleus"/>
    <property type="evidence" value="ECO:0007669"/>
    <property type="project" value="UniProtKB-SubCell"/>
</dbReference>
<dbReference type="GO" id="GO:0006357">
    <property type="term" value="P:regulation of transcription by RNA polymerase II"/>
    <property type="evidence" value="ECO:0007669"/>
    <property type="project" value="TreeGrafter"/>
</dbReference>
<evidence type="ECO:0000256" key="3">
    <source>
        <dbReference type="ARBA" id="ARBA00023015"/>
    </source>
</evidence>
<evidence type="ECO:0000256" key="2">
    <source>
        <dbReference type="ARBA" id="ARBA00005330"/>
    </source>
</evidence>
<organism evidence="7 8">
    <name type="scientific">Testicularia cyperi</name>
    <dbReference type="NCBI Taxonomy" id="1882483"/>
    <lineage>
        <taxon>Eukaryota</taxon>
        <taxon>Fungi</taxon>
        <taxon>Dikarya</taxon>
        <taxon>Basidiomycota</taxon>
        <taxon>Ustilaginomycotina</taxon>
        <taxon>Ustilaginomycetes</taxon>
        <taxon>Ustilaginales</taxon>
        <taxon>Anthracoideaceae</taxon>
        <taxon>Testicularia</taxon>
    </lineage>
</organism>
<evidence type="ECO:0000256" key="6">
    <source>
        <dbReference type="SAM" id="MobiDB-lite"/>
    </source>
</evidence>
<feature type="compositionally biased region" description="Low complexity" evidence="6">
    <location>
        <begin position="282"/>
        <end position="312"/>
    </location>
</feature>
<keyword evidence="8" id="KW-1185">Reference proteome</keyword>
<feature type="region of interest" description="Disordered" evidence="6">
    <location>
        <begin position="424"/>
        <end position="458"/>
    </location>
</feature>
<feature type="compositionally biased region" description="Low complexity" evidence="6">
    <location>
        <begin position="112"/>
        <end position="133"/>
    </location>
</feature>
<evidence type="ECO:0000256" key="1">
    <source>
        <dbReference type="ARBA" id="ARBA00004123"/>
    </source>
</evidence>
<dbReference type="EMBL" id="KZ819195">
    <property type="protein sequence ID" value="PWY99388.1"/>
    <property type="molecule type" value="Genomic_DNA"/>
</dbReference>
<evidence type="ECO:0000313" key="7">
    <source>
        <dbReference type="EMBL" id="PWY99388.1"/>
    </source>
</evidence>
<feature type="compositionally biased region" description="Acidic residues" evidence="6">
    <location>
        <begin position="207"/>
        <end position="226"/>
    </location>
</feature>
<comment type="similarity">
    <text evidence="2">Belongs to the NGG1 family.</text>
</comment>
<feature type="compositionally biased region" description="Polar residues" evidence="6">
    <location>
        <begin position="328"/>
        <end position="337"/>
    </location>
</feature>
<comment type="subcellular location">
    <subcellularLocation>
        <location evidence="1">Nucleus</location>
    </subcellularLocation>
</comment>
<dbReference type="InParanoid" id="A0A317XPU1"/>
<evidence type="ECO:0000256" key="4">
    <source>
        <dbReference type="ARBA" id="ARBA00023163"/>
    </source>
</evidence>
<sequence>MGGKDSGLASARASREATASSFATMPRHTGTEGSVPFYRQFLPTQLSTIAPNDPIPSLDELSALVKYLARVKHESSARLSRLESRGSDSLKSVFLPSANDLFCPPNLSSSSHTLYSDTSRQTSASSSSLASKQQRSRDRTFNLGSPAPSGSSQLHSGSPPAGARQKLKVKKERDYDGGLDGRASKEAVGGKAGPRSKTGRGTHGFDVADDESVASTDPDWDLDEDSIPSRPGRTYAKHKKRKRKDAGYESQEDESGSEFETSAILGGSQSSRPSSGVGGGAAAARASGAAATAAGAGSRRGSEVGLASSGSSAKVSSFGMRLKVNAGATPSGQTTPGLQRKASDATQMSTRRNSTLPSPSPHPSTPLALSTKATVAVAPIIYQPAPGWELPSRTPQSFVPVLEKSRLPRQYPTKPQEVNENFADKDWKERERERDRLLERESVGPGTPGVGPIPGQSMVKEATTGRRGGRDMQQTPIHTFYNYADAFFKTLTEDDLAWLSSKSDDHEPFQMPSLGRHYREVWDEEDALLVSGAIDAYGIPLATHSRTPSISMAPGAGLPLDASIMAARNGAKAGSEAGSVPRPELELAPPPHFKPTQMTDQHLGFESPAVVDARSGPLAERLVAAILPTIKVNGEVPHRDSVANFEHFHIGSGDGVNGLHAGLLGGPSLDAPTMMDDDETGGDDDAEGEPDLELEGLMQDQDMVGFEERIRKELKALDVLGAEEDVDWSTRADDEISTTLRMVQRELATQQKVNEMRKARLFQIAKDRMAYQDYLACLHTVEKEIESGWTKRLRQIKASLGKRKKGGHSHASAVVHHEDGGANGINSATGTPQPGVQPYNGPVRPQLPENLVTAMDRREKLQFAFRDLFEESKHAWQTPTESIYADLPLEDVDCGHKSNRMVSSTSLATRTVVVQQAAPLNGLRELVVSTCTRKFTYLHKPSAYDEPRELYWLFSLSLPLVEFNRQGLGQKTSCITGLPDPSLMLYCEVQPDWEEINKPGENQAGLCENREEG</sequence>
<dbReference type="GO" id="GO:0003713">
    <property type="term" value="F:transcription coactivator activity"/>
    <property type="evidence" value="ECO:0007669"/>
    <property type="project" value="TreeGrafter"/>
</dbReference>
<feature type="compositionally biased region" description="Basic residues" evidence="6">
    <location>
        <begin position="235"/>
        <end position="244"/>
    </location>
</feature>
<feature type="compositionally biased region" description="Low complexity" evidence="6">
    <location>
        <begin position="266"/>
        <end position="275"/>
    </location>
</feature>
<dbReference type="GO" id="GO:0000124">
    <property type="term" value="C:SAGA complex"/>
    <property type="evidence" value="ECO:0007669"/>
    <property type="project" value="TreeGrafter"/>
</dbReference>
<keyword evidence="5" id="KW-0539">Nucleus</keyword>
<feature type="compositionally biased region" description="Low complexity" evidence="6">
    <location>
        <begin position="9"/>
        <end position="24"/>
    </location>
</feature>
<dbReference type="OrthoDB" id="1232at2759"/>
<evidence type="ECO:0000313" key="8">
    <source>
        <dbReference type="Proteomes" id="UP000246740"/>
    </source>
</evidence>
<feature type="compositionally biased region" description="Basic and acidic residues" evidence="6">
    <location>
        <begin position="424"/>
        <end position="442"/>
    </location>
</feature>
<accession>A0A317XPU1</accession>
<dbReference type="STRING" id="1882483.A0A317XPU1"/>
<proteinExistence type="inferred from homology"/>
<gene>
    <name evidence="7" type="ORF">BCV70DRAFT_207004</name>
</gene>
<feature type="region of interest" description="Disordered" evidence="6">
    <location>
        <begin position="1"/>
        <end position="36"/>
    </location>
</feature>
<protein>
    <submittedName>
        <fullName evidence="7">Uncharacterized protein</fullName>
    </submittedName>
</protein>